<gene>
    <name evidence="3" type="ORF">BN138_5</name>
</gene>
<dbReference type="InterPro" id="IPR035093">
    <property type="entry name" value="RelE/ParE_toxin_dom_sf"/>
</dbReference>
<keyword evidence="2" id="KW-1277">Toxin-antitoxin system</keyword>
<comment type="similarity">
    <text evidence="1">Belongs to the RelE toxin family.</text>
</comment>
<dbReference type="InterPro" id="IPR007712">
    <property type="entry name" value="RelE/ParE_toxin"/>
</dbReference>
<dbReference type="EMBL" id="HF548269">
    <property type="protein sequence ID" value="CCO20817.1"/>
    <property type="molecule type" value="Genomic_DNA"/>
</dbReference>
<accession>S0DD98</accession>
<dbReference type="PANTHER" id="PTHR33755">
    <property type="entry name" value="TOXIN PARE1-RELATED"/>
    <property type="match status" value="1"/>
</dbReference>
<dbReference type="Gene3D" id="3.30.2310.20">
    <property type="entry name" value="RelE-like"/>
    <property type="match status" value="1"/>
</dbReference>
<evidence type="ECO:0000256" key="2">
    <source>
        <dbReference type="ARBA" id="ARBA00022649"/>
    </source>
</evidence>
<proteinExistence type="inferred from homology"/>
<name>S0DD98_9ZZZZ</name>
<dbReference type="Pfam" id="PF05016">
    <property type="entry name" value="ParE_toxin"/>
    <property type="match status" value="1"/>
</dbReference>
<evidence type="ECO:0000313" key="3">
    <source>
        <dbReference type="EMBL" id="CCO20817.1"/>
    </source>
</evidence>
<dbReference type="PANTHER" id="PTHR33755:SF7">
    <property type="entry name" value="TOXIN MODULE OF TOXIN-ANTITOXIN SYSTEM RELE_STBE FAMILY"/>
    <property type="match status" value="1"/>
</dbReference>
<reference evidence="3" key="2">
    <citation type="journal article" date="2013" name="Biotechnol. Biofuels">
        <title>Mining for hemicellulases in the fungus-growing termite Pseudacanthotermes militaris using functional metagenomics.</title>
        <authorList>
            <person name="Bastien G."/>
            <person name="Arnal G."/>
            <person name="Bozonnet S."/>
            <person name="Laguerre S."/>
            <person name="Ferreira F."/>
            <person name="Faure R."/>
            <person name="Henrissat B."/>
            <person name="Lefevre F."/>
            <person name="Robe P."/>
            <person name="Bouchez O."/>
            <person name="Noirot C."/>
            <person name="Dumon C."/>
            <person name="O'Donohue M."/>
        </authorList>
    </citation>
    <scope>NUCLEOTIDE SEQUENCE</scope>
</reference>
<organism evidence="3">
    <name type="scientific">termite gut metagenome</name>
    <dbReference type="NCBI Taxonomy" id="433724"/>
    <lineage>
        <taxon>unclassified sequences</taxon>
        <taxon>metagenomes</taxon>
        <taxon>organismal metagenomes</taxon>
    </lineage>
</organism>
<reference evidence="3" key="1">
    <citation type="submission" date="2012-10" db="EMBL/GenBank/DDBJ databases">
        <authorList>
            <person name="Sandrine L."/>
        </authorList>
    </citation>
    <scope>NUCLEOTIDE SEQUENCE</scope>
</reference>
<evidence type="ECO:0000256" key="1">
    <source>
        <dbReference type="ARBA" id="ARBA00006226"/>
    </source>
</evidence>
<dbReference type="InterPro" id="IPR051803">
    <property type="entry name" value="TA_system_RelE-like_toxin"/>
</dbReference>
<protein>
    <submittedName>
        <fullName evidence="3">Putative toxin-antitoxin system protein</fullName>
    </submittedName>
</protein>
<sequence>MAALNISPEALVDLQEIKKYITDELDNPIAAKRITAEIIKAMRRLKTFPNSGAPLSPHVVIQTDYRFLVCGNYLVFYRYNGKTAMVARILHGRRDYLAVLFHDLPQREMES</sequence>
<dbReference type="AlphaFoldDB" id="S0DD98"/>